<dbReference type="Proteomes" id="UP000790377">
    <property type="component" value="Unassembled WGS sequence"/>
</dbReference>
<organism evidence="1 2">
    <name type="scientific">Hygrophoropsis aurantiaca</name>
    <dbReference type="NCBI Taxonomy" id="72124"/>
    <lineage>
        <taxon>Eukaryota</taxon>
        <taxon>Fungi</taxon>
        <taxon>Dikarya</taxon>
        <taxon>Basidiomycota</taxon>
        <taxon>Agaricomycotina</taxon>
        <taxon>Agaricomycetes</taxon>
        <taxon>Agaricomycetidae</taxon>
        <taxon>Boletales</taxon>
        <taxon>Coniophorineae</taxon>
        <taxon>Hygrophoropsidaceae</taxon>
        <taxon>Hygrophoropsis</taxon>
    </lineage>
</organism>
<sequence length="75" mass="8857">MAGHSFVQLDPAIERWNRMREDAYTHFRFTRRTTWVALCGFVLVPGTIYYLASQTHLKWNWTGKRKDQALTVSQP</sequence>
<name>A0ACB8AQT9_9AGAM</name>
<gene>
    <name evidence="1" type="ORF">BJ138DRAFT_1109116</name>
</gene>
<keyword evidence="2" id="KW-1185">Reference proteome</keyword>
<comment type="caution">
    <text evidence="1">The sequence shown here is derived from an EMBL/GenBank/DDBJ whole genome shotgun (WGS) entry which is preliminary data.</text>
</comment>
<proteinExistence type="predicted"/>
<dbReference type="EMBL" id="MU267594">
    <property type="protein sequence ID" value="KAH7915966.1"/>
    <property type="molecule type" value="Genomic_DNA"/>
</dbReference>
<evidence type="ECO:0000313" key="2">
    <source>
        <dbReference type="Proteomes" id="UP000790377"/>
    </source>
</evidence>
<reference evidence="1" key="1">
    <citation type="journal article" date="2021" name="New Phytol.">
        <title>Evolutionary innovations through gain and loss of genes in the ectomycorrhizal Boletales.</title>
        <authorList>
            <person name="Wu G."/>
            <person name="Miyauchi S."/>
            <person name="Morin E."/>
            <person name="Kuo A."/>
            <person name="Drula E."/>
            <person name="Varga T."/>
            <person name="Kohler A."/>
            <person name="Feng B."/>
            <person name="Cao Y."/>
            <person name="Lipzen A."/>
            <person name="Daum C."/>
            <person name="Hundley H."/>
            <person name="Pangilinan J."/>
            <person name="Johnson J."/>
            <person name="Barry K."/>
            <person name="LaButti K."/>
            <person name="Ng V."/>
            <person name="Ahrendt S."/>
            <person name="Min B."/>
            <person name="Choi I.G."/>
            <person name="Park H."/>
            <person name="Plett J.M."/>
            <person name="Magnuson J."/>
            <person name="Spatafora J.W."/>
            <person name="Nagy L.G."/>
            <person name="Henrissat B."/>
            <person name="Grigoriev I.V."/>
            <person name="Yang Z.L."/>
            <person name="Xu J."/>
            <person name="Martin F.M."/>
        </authorList>
    </citation>
    <scope>NUCLEOTIDE SEQUENCE</scope>
    <source>
        <strain evidence="1">ATCC 28755</strain>
    </source>
</reference>
<accession>A0ACB8AQT9</accession>
<evidence type="ECO:0000313" key="1">
    <source>
        <dbReference type="EMBL" id="KAH7915966.1"/>
    </source>
</evidence>
<protein>
    <submittedName>
        <fullName evidence="1">Uncharacterized protein</fullName>
    </submittedName>
</protein>